<name>X0B9Y4_FUSOX</name>
<gene>
    <name evidence="1" type="ORF">FOQG_19601</name>
</gene>
<dbReference type="HOGENOM" id="CLU_180196_0_0_1"/>
<evidence type="ECO:0000313" key="1">
    <source>
        <dbReference type="EMBL" id="EXK75633.1"/>
    </source>
</evidence>
<organism evidence="1 2">
    <name type="scientific">Fusarium oxysporum f. sp. raphani 54005</name>
    <dbReference type="NCBI Taxonomy" id="1089458"/>
    <lineage>
        <taxon>Eukaryota</taxon>
        <taxon>Fungi</taxon>
        <taxon>Dikarya</taxon>
        <taxon>Ascomycota</taxon>
        <taxon>Pezizomycotina</taxon>
        <taxon>Sordariomycetes</taxon>
        <taxon>Hypocreomycetidae</taxon>
        <taxon>Hypocreales</taxon>
        <taxon>Nectriaceae</taxon>
        <taxon>Fusarium</taxon>
        <taxon>Fusarium oxysporum species complex</taxon>
    </lineage>
</organism>
<keyword evidence="2" id="KW-1185">Reference proteome</keyword>
<evidence type="ECO:0000313" key="2">
    <source>
        <dbReference type="Proteomes" id="UP000030663"/>
    </source>
</evidence>
<protein>
    <submittedName>
        <fullName evidence="1">Uncharacterized protein</fullName>
    </submittedName>
</protein>
<accession>X0B9Y4</accession>
<reference evidence="1 2" key="1">
    <citation type="submission" date="2011-11" db="EMBL/GenBank/DDBJ databases">
        <title>The Genome Sequence of Fusarium oxysporum PHW815.</title>
        <authorList>
            <consortium name="The Broad Institute Genome Sequencing Platform"/>
            <person name="Ma L.-J."/>
            <person name="Gale L.R."/>
            <person name="Schwartz D.C."/>
            <person name="Zhou S."/>
            <person name="Corby-Kistler H."/>
            <person name="Young S.K."/>
            <person name="Zeng Q."/>
            <person name="Gargeya S."/>
            <person name="Fitzgerald M."/>
            <person name="Haas B."/>
            <person name="Abouelleil A."/>
            <person name="Alvarado L."/>
            <person name="Arachchi H.M."/>
            <person name="Berlin A."/>
            <person name="Brown A."/>
            <person name="Chapman S.B."/>
            <person name="Chen Z."/>
            <person name="Dunbar C."/>
            <person name="Freedman E."/>
            <person name="Gearin G."/>
            <person name="Goldberg J."/>
            <person name="Griggs A."/>
            <person name="Gujja S."/>
            <person name="Heiman D."/>
            <person name="Howarth C."/>
            <person name="Larson L."/>
            <person name="Lui A."/>
            <person name="MacDonald P.J.P."/>
            <person name="Montmayeur A."/>
            <person name="Murphy C."/>
            <person name="Neiman D."/>
            <person name="Pearson M."/>
            <person name="Priest M."/>
            <person name="Roberts A."/>
            <person name="Saif S."/>
            <person name="Shea T."/>
            <person name="Shenoy N."/>
            <person name="Sisk P."/>
            <person name="Stolte C."/>
            <person name="Sykes S."/>
            <person name="Wortman J."/>
            <person name="Nusbaum C."/>
            <person name="Birren B."/>
        </authorList>
    </citation>
    <scope>NUCLEOTIDE SEQUENCE [LARGE SCALE GENOMIC DNA]</scope>
    <source>
        <strain evidence="1 2">54005</strain>
    </source>
</reference>
<proteinExistence type="predicted"/>
<dbReference type="Proteomes" id="UP000030663">
    <property type="component" value="Unassembled WGS sequence"/>
</dbReference>
<dbReference type="EMBL" id="KI979988">
    <property type="protein sequence ID" value="EXK75633.1"/>
    <property type="molecule type" value="Genomic_DNA"/>
</dbReference>
<sequence>MDPRPLLLIGQRYFVPLGSTTFEPAALGNSLKFVCDADHCATALFIAEWLAVGSRIRRQGEQAYATTPASFCGYE</sequence>
<dbReference type="AlphaFoldDB" id="X0B9Y4"/>